<sequence length="45" mass="4955">MRTINQSDLLITSSVGAYKLDPKENQRLIIRDICGIVQVGVLGLL</sequence>
<keyword evidence="2" id="KW-1185">Reference proteome</keyword>
<name>A0ACA9KKU1_9GLOM</name>
<evidence type="ECO:0000313" key="2">
    <source>
        <dbReference type="Proteomes" id="UP000789860"/>
    </source>
</evidence>
<gene>
    <name evidence="1" type="ORF">SCALOS_LOCUS2279</name>
</gene>
<comment type="caution">
    <text evidence="1">The sequence shown here is derived from an EMBL/GenBank/DDBJ whole genome shotgun (WGS) entry which is preliminary data.</text>
</comment>
<protein>
    <submittedName>
        <fullName evidence="1">10439_t:CDS:1</fullName>
    </submittedName>
</protein>
<reference evidence="1" key="1">
    <citation type="submission" date="2021-06" db="EMBL/GenBank/DDBJ databases">
        <authorList>
            <person name="Kallberg Y."/>
            <person name="Tangrot J."/>
            <person name="Rosling A."/>
        </authorList>
    </citation>
    <scope>NUCLEOTIDE SEQUENCE</scope>
    <source>
        <strain evidence="1">AU212A</strain>
    </source>
</reference>
<dbReference type="Proteomes" id="UP000789860">
    <property type="component" value="Unassembled WGS sequence"/>
</dbReference>
<organism evidence="1 2">
    <name type="scientific">Scutellospora calospora</name>
    <dbReference type="NCBI Taxonomy" id="85575"/>
    <lineage>
        <taxon>Eukaryota</taxon>
        <taxon>Fungi</taxon>
        <taxon>Fungi incertae sedis</taxon>
        <taxon>Mucoromycota</taxon>
        <taxon>Glomeromycotina</taxon>
        <taxon>Glomeromycetes</taxon>
        <taxon>Diversisporales</taxon>
        <taxon>Gigasporaceae</taxon>
        <taxon>Scutellospora</taxon>
    </lineage>
</organism>
<evidence type="ECO:0000313" key="1">
    <source>
        <dbReference type="EMBL" id="CAG8477266.1"/>
    </source>
</evidence>
<dbReference type="EMBL" id="CAJVPM010001954">
    <property type="protein sequence ID" value="CAG8477266.1"/>
    <property type="molecule type" value="Genomic_DNA"/>
</dbReference>
<proteinExistence type="predicted"/>
<accession>A0ACA9KKU1</accession>